<dbReference type="RefSeq" id="WP_252594366.1">
    <property type="nucleotide sequence ID" value="NZ_CP099489.1"/>
</dbReference>
<organism evidence="3 4">
    <name type="scientific">Ornithinimicrobium faecis</name>
    <dbReference type="NCBI Taxonomy" id="2934158"/>
    <lineage>
        <taxon>Bacteria</taxon>
        <taxon>Bacillati</taxon>
        <taxon>Actinomycetota</taxon>
        <taxon>Actinomycetes</taxon>
        <taxon>Micrococcales</taxon>
        <taxon>Ornithinimicrobiaceae</taxon>
        <taxon>Ornithinimicrobium</taxon>
    </lineage>
</organism>
<name>A0ABY4YY01_9MICO</name>
<protein>
    <submittedName>
        <fullName evidence="3">Arc family DNA-binding protein</fullName>
    </submittedName>
</protein>
<evidence type="ECO:0000259" key="2">
    <source>
        <dbReference type="Pfam" id="PF22513"/>
    </source>
</evidence>
<feature type="domain" description="Antitoxin FitA-like ribbon-helix-helix" evidence="2">
    <location>
        <begin position="2"/>
        <end position="39"/>
    </location>
</feature>
<dbReference type="Proteomes" id="UP001056455">
    <property type="component" value="Chromosome"/>
</dbReference>
<keyword evidence="3" id="KW-0238">DNA-binding</keyword>
<gene>
    <name evidence="3" type="ORF">NF556_04855</name>
</gene>
<dbReference type="InterPro" id="IPR013321">
    <property type="entry name" value="Arc_rbn_hlx_hlx"/>
</dbReference>
<dbReference type="InterPro" id="IPR053853">
    <property type="entry name" value="FitA-like_RHH"/>
</dbReference>
<keyword evidence="4" id="KW-1185">Reference proteome</keyword>
<evidence type="ECO:0000313" key="3">
    <source>
        <dbReference type="EMBL" id="USQ80982.1"/>
    </source>
</evidence>
<proteinExistence type="predicted"/>
<feature type="compositionally biased region" description="Basic and acidic residues" evidence="1">
    <location>
        <begin position="63"/>
        <end position="86"/>
    </location>
</feature>
<dbReference type="GO" id="GO:0003677">
    <property type="term" value="F:DNA binding"/>
    <property type="evidence" value="ECO:0007669"/>
    <property type="project" value="UniProtKB-KW"/>
</dbReference>
<reference evidence="3" key="1">
    <citation type="submission" date="2022-06" db="EMBL/GenBank/DDBJ databases">
        <title>Ornithinimicrobium HY1793.</title>
        <authorList>
            <person name="Huang Y."/>
        </authorList>
    </citation>
    <scope>NUCLEOTIDE SEQUENCE</scope>
    <source>
        <strain evidence="3">HY1793</strain>
    </source>
</reference>
<accession>A0ABY4YY01</accession>
<dbReference type="EMBL" id="CP099489">
    <property type="protein sequence ID" value="USQ80982.1"/>
    <property type="molecule type" value="Genomic_DNA"/>
</dbReference>
<dbReference type="Gene3D" id="1.10.1220.10">
    <property type="entry name" value="Met repressor-like"/>
    <property type="match status" value="1"/>
</dbReference>
<feature type="region of interest" description="Disordered" evidence="1">
    <location>
        <begin position="58"/>
        <end position="93"/>
    </location>
</feature>
<sequence>MASIIVRGLDESVKDQLAAQAKEHGRSMEAEVRDILTRASLRPHIGIALMRVARETGGAEGLRIPERSDAARSVDSHDRSRYERHLGGFPADA</sequence>
<evidence type="ECO:0000256" key="1">
    <source>
        <dbReference type="SAM" id="MobiDB-lite"/>
    </source>
</evidence>
<dbReference type="SUPFAM" id="SSF47598">
    <property type="entry name" value="Ribbon-helix-helix"/>
    <property type="match status" value="1"/>
</dbReference>
<evidence type="ECO:0000313" key="4">
    <source>
        <dbReference type="Proteomes" id="UP001056455"/>
    </source>
</evidence>
<dbReference type="Pfam" id="PF22513">
    <property type="entry name" value="FitA-like_RHH"/>
    <property type="match status" value="1"/>
</dbReference>
<dbReference type="InterPro" id="IPR010985">
    <property type="entry name" value="Ribbon_hlx_hlx"/>
</dbReference>